<reference evidence="7 8" key="1">
    <citation type="journal article" date="2019" name="Nat. Ecol. Evol.">
        <title>Megaphylogeny resolves global patterns of mushroom evolution.</title>
        <authorList>
            <person name="Varga T."/>
            <person name="Krizsan K."/>
            <person name="Foldi C."/>
            <person name="Dima B."/>
            <person name="Sanchez-Garcia M."/>
            <person name="Sanchez-Ramirez S."/>
            <person name="Szollosi G.J."/>
            <person name="Szarkandi J.G."/>
            <person name="Papp V."/>
            <person name="Albert L."/>
            <person name="Andreopoulos W."/>
            <person name="Angelini C."/>
            <person name="Antonin V."/>
            <person name="Barry K.W."/>
            <person name="Bougher N.L."/>
            <person name="Buchanan P."/>
            <person name="Buyck B."/>
            <person name="Bense V."/>
            <person name="Catcheside P."/>
            <person name="Chovatia M."/>
            <person name="Cooper J."/>
            <person name="Damon W."/>
            <person name="Desjardin D."/>
            <person name="Finy P."/>
            <person name="Geml J."/>
            <person name="Haridas S."/>
            <person name="Hughes K."/>
            <person name="Justo A."/>
            <person name="Karasinski D."/>
            <person name="Kautmanova I."/>
            <person name="Kiss B."/>
            <person name="Kocsube S."/>
            <person name="Kotiranta H."/>
            <person name="LaButti K.M."/>
            <person name="Lechner B.E."/>
            <person name="Liimatainen K."/>
            <person name="Lipzen A."/>
            <person name="Lukacs Z."/>
            <person name="Mihaltcheva S."/>
            <person name="Morgado L.N."/>
            <person name="Niskanen T."/>
            <person name="Noordeloos M.E."/>
            <person name="Ohm R.A."/>
            <person name="Ortiz-Santana B."/>
            <person name="Ovrebo C."/>
            <person name="Racz N."/>
            <person name="Riley R."/>
            <person name="Savchenko A."/>
            <person name="Shiryaev A."/>
            <person name="Soop K."/>
            <person name="Spirin V."/>
            <person name="Szebenyi C."/>
            <person name="Tomsovsky M."/>
            <person name="Tulloss R.E."/>
            <person name="Uehling J."/>
            <person name="Grigoriev I.V."/>
            <person name="Vagvolgyi C."/>
            <person name="Papp T."/>
            <person name="Martin F.M."/>
            <person name="Miettinen O."/>
            <person name="Hibbett D.S."/>
            <person name="Nagy L.G."/>
        </authorList>
    </citation>
    <scope>NUCLEOTIDE SEQUENCE [LARGE SCALE GENOMIC DNA]</scope>
    <source>
        <strain evidence="7 8">FP101781</strain>
    </source>
</reference>
<keyword evidence="2" id="KW-0540">Nuclease</keyword>
<dbReference type="Gene3D" id="3.30.420.10">
    <property type="entry name" value="Ribonuclease H-like superfamily/Ribonuclease H"/>
    <property type="match status" value="1"/>
</dbReference>
<dbReference type="SMART" id="SM00479">
    <property type="entry name" value="EXOIII"/>
    <property type="match status" value="1"/>
</dbReference>
<evidence type="ECO:0000256" key="4">
    <source>
        <dbReference type="ARBA" id="ARBA00022839"/>
    </source>
</evidence>
<keyword evidence="3" id="KW-0378">Hydrolase</keyword>
<evidence type="ECO:0000259" key="6">
    <source>
        <dbReference type="SMART" id="SM00479"/>
    </source>
</evidence>
<dbReference type="InterPro" id="IPR012337">
    <property type="entry name" value="RNaseH-like_sf"/>
</dbReference>
<dbReference type="InterPro" id="IPR013520">
    <property type="entry name" value="Ribonucl_H"/>
</dbReference>
<dbReference type="InterPro" id="IPR036397">
    <property type="entry name" value="RNaseH_sf"/>
</dbReference>
<dbReference type="GO" id="GO:0003676">
    <property type="term" value="F:nucleic acid binding"/>
    <property type="evidence" value="ECO:0007669"/>
    <property type="project" value="InterPro"/>
</dbReference>
<sequence>MPLSRRVTLTDSNGYTILDTYVRPTYHVTDYRSQYTGLNHTHLQTAPSFSQIQDTVSRSIQGNIIVGHRVWDFLSAMGLTHPAIDTRDMALYRPLRRRLKSRFIVDLSTLVRWFLGREIGGGYENSLEAAASSVELYRSFQVPV</sequence>
<dbReference type="EMBL" id="QPFP01000002">
    <property type="protein sequence ID" value="TEB39337.1"/>
    <property type="molecule type" value="Genomic_DNA"/>
</dbReference>
<evidence type="ECO:0000256" key="3">
    <source>
        <dbReference type="ARBA" id="ARBA00022801"/>
    </source>
</evidence>
<evidence type="ECO:0000256" key="1">
    <source>
        <dbReference type="ARBA" id="ARBA00022552"/>
    </source>
</evidence>
<dbReference type="PANTHER" id="PTHR12801">
    <property type="entry name" value="RNA EXONUCLEASE REXO1 / RECO3 FAMILY MEMBER-RELATED"/>
    <property type="match status" value="1"/>
</dbReference>
<evidence type="ECO:0000313" key="8">
    <source>
        <dbReference type="Proteomes" id="UP000298030"/>
    </source>
</evidence>
<evidence type="ECO:0000256" key="5">
    <source>
        <dbReference type="ARBA" id="ARBA00025599"/>
    </source>
</evidence>
<comment type="function">
    <text evidence="5">Exoribonuclease involved in ribosome biosynthesis. Involved in the processing of ITS1, the internal transcribed spacer localized between the 18S and 5.8S rRNAs.</text>
</comment>
<name>A0A4Y7TYT4_COPMI</name>
<dbReference type="Pfam" id="PF00929">
    <property type="entry name" value="RNase_T"/>
    <property type="match status" value="1"/>
</dbReference>
<feature type="domain" description="Exonuclease" evidence="6">
    <location>
        <begin position="4"/>
        <end position="144"/>
    </location>
</feature>
<comment type="caution">
    <text evidence="7">The sequence shown here is derived from an EMBL/GenBank/DDBJ whole genome shotgun (WGS) entry which is preliminary data.</text>
</comment>
<keyword evidence="1" id="KW-0698">rRNA processing</keyword>
<dbReference type="STRING" id="71717.A0A4Y7TYT4"/>
<dbReference type="GO" id="GO:0004527">
    <property type="term" value="F:exonuclease activity"/>
    <property type="evidence" value="ECO:0007669"/>
    <property type="project" value="UniProtKB-KW"/>
</dbReference>
<dbReference type="OrthoDB" id="8191639at2759"/>
<keyword evidence="4" id="KW-0269">Exonuclease</keyword>
<dbReference type="AlphaFoldDB" id="A0A4Y7TYT4"/>
<protein>
    <recommendedName>
        <fullName evidence="6">Exonuclease domain-containing protein</fullName>
    </recommendedName>
</protein>
<keyword evidence="8" id="KW-1185">Reference proteome</keyword>
<organism evidence="7 8">
    <name type="scientific">Coprinellus micaceus</name>
    <name type="common">Glistening ink-cap mushroom</name>
    <name type="synonym">Coprinus micaceus</name>
    <dbReference type="NCBI Taxonomy" id="71717"/>
    <lineage>
        <taxon>Eukaryota</taxon>
        <taxon>Fungi</taxon>
        <taxon>Dikarya</taxon>
        <taxon>Basidiomycota</taxon>
        <taxon>Agaricomycotina</taxon>
        <taxon>Agaricomycetes</taxon>
        <taxon>Agaricomycetidae</taxon>
        <taxon>Agaricales</taxon>
        <taxon>Agaricineae</taxon>
        <taxon>Psathyrellaceae</taxon>
        <taxon>Coprinellus</taxon>
    </lineage>
</organism>
<proteinExistence type="predicted"/>
<dbReference type="SUPFAM" id="SSF53098">
    <property type="entry name" value="Ribonuclease H-like"/>
    <property type="match status" value="1"/>
</dbReference>
<evidence type="ECO:0000256" key="2">
    <source>
        <dbReference type="ARBA" id="ARBA00022722"/>
    </source>
</evidence>
<accession>A0A4Y7TYT4</accession>
<dbReference type="PANTHER" id="PTHR12801:SF45">
    <property type="entry name" value="RNA EXONUCLEASE 4"/>
    <property type="match status" value="1"/>
</dbReference>
<dbReference type="Proteomes" id="UP000298030">
    <property type="component" value="Unassembled WGS sequence"/>
</dbReference>
<dbReference type="GO" id="GO:0006364">
    <property type="term" value="P:rRNA processing"/>
    <property type="evidence" value="ECO:0007669"/>
    <property type="project" value="UniProtKB-KW"/>
</dbReference>
<dbReference type="GO" id="GO:0005634">
    <property type="term" value="C:nucleus"/>
    <property type="evidence" value="ECO:0007669"/>
    <property type="project" value="TreeGrafter"/>
</dbReference>
<gene>
    <name evidence="7" type="ORF">FA13DRAFT_1785585</name>
</gene>
<dbReference type="InterPro" id="IPR047021">
    <property type="entry name" value="REXO1/3/4-like"/>
</dbReference>
<evidence type="ECO:0000313" key="7">
    <source>
        <dbReference type="EMBL" id="TEB39337.1"/>
    </source>
</evidence>